<name>A0AAV9QZW9_9TELE</name>
<dbReference type="GO" id="GO:0032391">
    <property type="term" value="C:photoreceptor connecting cilium"/>
    <property type="evidence" value="ECO:0007669"/>
    <property type="project" value="TreeGrafter"/>
</dbReference>
<evidence type="ECO:0000259" key="8">
    <source>
        <dbReference type="PROSITE" id="PS50004"/>
    </source>
</evidence>
<organism evidence="9 10">
    <name type="scientific">Crenichthys baileyi</name>
    <name type="common">White River springfish</name>
    <dbReference type="NCBI Taxonomy" id="28760"/>
    <lineage>
        <taxon>Eukaryota</taxon>
        <taxon>Metazoa</taxon>
        <taxon>Chordata</taxon>
        <taxon>Craniata</taxon>
        <taxon>Vertebrata</taxon>
        <taxon>Euteleostomi</taxon>
        <taxon>Actinopterygii</taxon>
        <taxon>Neopterygii</taxon>
        <taxon>Teleostei</taxon>
        <taxon>Neoteleostei</taxon>
        <taxon>Acanthomorphata</taxon>
        <taxon>Ovalentaria</taxon>
        <taxon>Atherinomorphae</taxon>
        <taxon>Cyprinodontiformes</taxon>
        <taxon>Goodeidae</taxon>
        <taxon>Crenichthys</taxon>
    </lineage>
</organism>
<dbReference type="GO" id="GO:0046548">
    <property type="term" value="P:retinal rod cell development"/>
    <property type="evidence" value="ECO:0007669"/>
    <property type="project" value="TreeGrafter"/>
</dbReference>
<evidence type="ECO:0000256" key="2">
    <source>
        <dbReference type="ARBA" id="ARBA00006042"/>
    </source>
</evidence>
<dbReference type="SMART" id="SM00239">
    <property type="entry name" value="C2"/>
    <property type="match status" value="1"/>
</dbReference>
<dbReference type="EMBL" id="JAHHUM010002631">
    <property type="protein sequence ID" value="KAK5602074.1"/>
    <property type="molecule type" value="Genomic_DNA"/>
</dbReference>
<feature type="coiled-coil region" evidence="6">
    <location>
        <begin position="190"/>
        <end position="350"/>
    </location>
</feature>
<feature type="compositionally biased region" description="Basic and acidic residues" evidence="7">
    <location>
        <begin position="993"/>
        <end position="1010"/>
    </location>
</feature>
<dbReference type="PROSITE" id="PS50004">
    <property type="entry name" value="C2"/>
    <property type="match status" value="1"/>
</dbReference>
<sequence>MTVNLSRLTEAPQDPSVHQHARERQNIGKLSREELEDRFLRVHEETLQLKQHIHKQDEKIKKLGTKLMKLVKDRGRMEQLAAGAAQPLSRFRDLELEEMVEELQEKVRGLQAENEGLKQHLLVAKQQIINSQSRRQTQYEHVHSRVNSGLKKLRDDSSSPSPARQRSMRSLEGGGRPPTGQLPRYGHSLLEEARAEIRNLENVVESQRSRMDELEGVSEQLREELRRKEEDFEEKLLQARQQQTSTLRSQVNSNMSMIKLQKQLADRSNTVTELESRYRLLQEAQRTLKASNDAAMVKVDELTAQLKDERMKNLELDKQLQTANFTKVQVEQLKEQISDLEQEGVLLKESNKKLLNSAFDVSQQKGQLREQQLKLQVVQLETALKADLVDKNEILDRIKSEREKNKQLTEENQTLQIQFLEQKQQVEKLNDRLKFYGREKDYSVAELTEALLLIRKRKSQKSGDMSFLVDMDEDGRSNTESSIRELRAAHAETIQELEKTRNLLNMESRISKDYKAELEAALRKMSSDKVEFEHKLERQAQLLDARAAKITKLEGQLRDIAYGTKTYTFKPDRTGEDEADFFDEAVQLERGENLLELQIVGATLSPPALQVLGDGEPSTFCTYSFYLFEPHSTPVVTGRRPRYGFTSKYVVSMDEHFMDYLHRCPVTVELHQALGMDWRMLATGQLRLQQLLDQERKVYGSIPLVGTHEEARTFGSLDYWLRLRIPMTETISLYREKLKAVGYIHTALSEHSQQLASSSRNELFITVQHCRDLQSRSSQQPNPYVVYKFFDFPDYPTATVDNHSHPEFNDLKSYSILMDEYLDQYLKTEVLQFYVFDYKEEQMDTYLGKARVPLLPLTRDQEVSGVFELADPTGRPAGCIAVTLRWKLAYCPSPRVTMATEKAQLFSEHHVGGVVDPNQEQANVEAEKTNRRMEDVKEMLQEEKEKLVNPHSKAAVAAISKVALPRIRGQKTQERDGAGAKRVTFVDVTPAEDKFKEQSSAESLPGKEKATFAPDVQVASKARQGTTEEGDDDDEESHVSEGQLVQGTHSYSDDSDISEEIIEDVEEAAPSADPLRESTQSDSDDCIVQGQATGRKLSERVRVEVVSLSLTPQSRLAQDNSVVRLFVEYNFLDLPTEETPLSLPKPPQGRIINFNYSKVIPVDAENNRARRRLLREVLQGRNSQIERIRFTVVSEPPEEEEQERECEDVGVAYLRIPEILEKQEDVTETSLSVLDVEDSSEVVGQLTVSVEGLEAMRAIMEDQDLDSASGGSFWISDRSYTWPDSVSTCNTFLERGILQASAGNNLMLTLYR</sequence>
<dbReference type="Proteomes" id="UP001311232">
    <property type="component" value="Unassembled WGS sequence"/>
</dbReference>
<dbReference type="Pfam" id="PF11618">
    <property type="entry name" value="C2-C2_1"/>
    <property type="match status" value="1"/>
</dbReference>
<dbReference type="InterPro" id="IPR000008">
    <property type="entry name" value="C2_dom"/>
</dbReference>
<dbReference type="SUPFAM" id="SSF49562">
    <property type="entry name" value="C2 domain (Calcium/lipid-binding domain, CaLB)"/>
    <property type="match status" value="2"/>
</dbReference>
<evidence type="ECO:0000313" key="9">
    <source>
        <dbReference type="EMBL" id="KAK5602074.1"/>
    </source>
</evidence>
<feature type="coiled-coil region" evidence="6">
    <location>
        <begin position="391"/>
        <end position="439"/>
    </location>
</feature>
<keyword evidence="5" id="KW-0966">Cell projection</keyword>
<dbReference type="InterPro" id="IPR021656">
    <property type="entry name" value="C2-C2_1"/>
</dbReference>
<dbReference type="InterPro" id="IPR041091">
    <property type="entry name" value="RPGRIP1_C"/>
</dbReference>
<dbReference type="InterPro" id="IPR035892">
    <property type="entry name" value="C2_domain_sf"/>
</dbReference>
<feature type="region of interest" description="Disordered" evidence="7">
    <location>
        <begin position="993"/>
        <end position="1055"/>
    </location>
</feature>
<dbReference type="PANTHER" id="PTHR14240:SF1">
    <property type="entry name" value="PROTEIN FANTOM-RELATED"/>
    <property type="match status" value="1"/>
</dbReference>
<feature type="coiled-coil region" evidence="6">
    <location>
        <begin position="919"/>
        <end position="946"/>
    </location>
</feature>
<keyword evidence="4" id="KW-0969">Cilium</keyword>
<feature type="region of interest" description="Disordered" evidence="7">
    <location>
        <begin position="1068"/>
        <end position="1087"/>
    </location>
</feature>
<evidence type="ECO:0000256" key="4">
    <source>
        <dbReference type="ARBA" id="ARBA00023069"/>
    </source>
</evidence>
<protein>
    <recommendedName>
        <fullName evidence="8">C2 domain-containing protein</fullName>
    </recommendedName>
</protein>
<feature type="region of interest" description="Disordered" evidence="7">
    <location>
        <begin position="132"/>
        <end position="184"/>
    </location>
</feature>
<dbReference type="InterPro" id="IPR031139">
    <property type="entry name" value="RPGRIP1_fam"/>
</dbReference>
<feature type="region of interest" description="Disordered" evidence="7">
    <location>
        <begin position="1"/>
        <end position="27"/>
    </location>
</feature>
<evidence type="ECO:0000256" key="3">
    <source>
        <dbReference type="ARBA" id="ARBA00023054"/>
    </source>
</evidence>
<dbReference type="GO" id="GO:0005856">
    <property type="term" value="C:cytoskeleton"/>
    <property type="evidence" value="ECO:0007669"/>
    <property type="project" value="UniProtKB-ARBA"/>
</dbReference>
<keyword evidence="3 6" id="KW-0175">Coiled coil</keyword>
<feature type="domain" description="C2" evidence="8">
    <location>
        <begin position="740"/>
        <end position="867"/>
    </location>
</feature>
<feature type="coiled-coil region" evidence="6">
    <location>
        <begin position="483"/>
        <end position="535"/>
    </location>
</feature>
<accession>A0AAV9QZW9</accession>
<dbReference type="GO" id="GO:1905515">
    <property type="term" value="P:non-motile cilium assembly"/>
    <property type="evidence" value="ECO:0007669"/>
    <property type="project" value="TreeGrafter"/>
</dbReference>
<proteinExistence type="inferred from homology"/>
<keyword evidence="10" id="KW-1185">Reference proteome</keyword>
<evidence type="ECO:0000313" key="10">
    <source>
        <dbReference type="Proteomes" id="UP001311232"/>
    </source>
</evidence>
<dbReference type="Gene3D" id="2.60.40.150">
    <property type="entry name" value="C2 domain"/>
    <property type="match status" value="3"/>
</dbReference>
<comment type="subcellular location">
    <subcellularLocation>
        <location evidence="1">Cell projection</location>
        <location evidence="1">Cilium</location>
    </subcellularLocation>
</comment>
<feature type="coiled-coil region" evidence="6">
    <location>
        <begin position="93"/>
        <end position="127"/>
    </location>
</feature>
<evidence type="ECO:0000256" key="5">
    <source>
        <dbReference type="ARBA" id="ARBA00023273"/>
    </source>
</evidence>
<evidence type="ECO:0000256" key="6">
    <source>
        <dbReference type="SAM" id="Coils"/>
    </source>
</evidence>
<evidence type="ECO:0000256" key="7">
    <source>
        <dbReference type="SAM" id="MobiDB-lite"/>
    </source>
</evidence>
<evidence type="ECO:0000256" key="1">
    <source>
        <dbReference type="ARBA" id="ARBA00004138"/>
    </source>
</evidence>
<comment type="similarity">
    <text evidence="2">Belongs to the RPGRIP1 family.</text>
</comment>
<gene>
    <name evidence="9" type="ORF">CRENBAI_017001</name>
</gene>
<dbReference type="Pfam" id="PF18111">
    <property type="entry name" value="RPGR1_C"/>
    <property type="match status" value="1"/>
</dbReference>
<dbReference type="Pfam" id="PF00168">
    <property type="entry name" value="C2"/>
    <property type="match status" value="1"/>
</dbReference>
<reference evidence="9 10" key="1">
    <citation type="submission" date="2021-06" db="EMBL/GenBank/DDBJ databases">
        <authorList>
            <person name="Palmer J.M."/>
        </authorList>
    </citation>
    <scope>NUCLEOTIDE SEQUENCE [LARGE SCALE GENOMIC DNA]</scope>
    <source>
        <strain evidence="9 10">MEX-2019</strain>
        <tissue evidence="9">Muscle</tissue>
    </source>
</reference>
<dbReference type="PANTHER" id="PTHR14240">
    <property type="entry name" value="RETINITIS PIGMENTOSA GTPASE REGULATOR-INTERACTING PROTEIN"/>
    <property type="match status" value="1"/>
</dbReference>
<comment type="caution">
    <text evidence="9">The sequence shown here is derived from an EMBL/GenBank/DDBJ whole genome shotgun (WGS) entry which is preliminary data.</text>
</comment>